<protein>
    <submittedName>
        <fullName evidence="2">Sugar phosphate isomerase/epimerase family protein</fullName>
    </submittedName>
</protein>
<evidence type="ECO:0000313" key="3">
    <source>
        <dbReference type="Proteomes" id="UP001597178"/>
    </source>
</evidence>
<feature type="domain" description="Xylose isomerase-like TIM barrel" evidence="1">
    <location>
        <begin position="29"/>
        <end position="275"/>
    </location>
</feature>
<dbReference type="PANTHER" id="PTHR12110">
    <property type="entry name" value="HYDROXYPYRUVATE ISOMERASE"/>
    <property type="match status" value="1"/>
</dbReference>
<name>A0ABW3ZVL2_9BACI</name>
<dbReference type="Gene3D" id="3.20.20.150">
    <property type="entry name" value="Divalent-metal-dependent TIM barrel enzymes"/>
    <property type="match status" value="1"/>
</dbReference>
<keyword evidence="2" id="KW-0413">Isomerase</keyword>
<reference evidence="3" key="1">
    <citation type="journal article" date="2019" name="Int. J. Syst. Evol. Microbiol.">
        <title>The Global Catalogue of Microorganisms (GCM) 10K type strain sequencing project: providing services to taxonomists for standard genome sequencing and annotation.</title>
        <authorList>
            <consortium name="The Broad Institute Genomics Platform"/>
            <consortium name="The Broad Institute Genome Sequencing Center for Infectious Disease"/>
            <person name="Wu L."/>
            <person name="Ma J."/>
        </authorList>
    </citation>
    <scope>NUCLEOTIDE SEQUENCE [LARGE SCALE GENOMIC DNA]</scope>
    <source>
        <strain evidence="3">CCUG 54822</strain>
    </source>
</reference>
<sequence>MSVKLGIAPCSWGVWFPEDDYQPHWTQCLDQVEQAGYRAIELGPWGYLPNQYEDLKNELDKRNIDLVATTLMDDLTSDTQVQRMIADLDEMAQLQTKFPNAKYVVLMDATYTDLFTGEPVHSKVLNDQEWASFVQNINKVKHYAKEKYGLEVIYHPHGETHVETEEQIERLLKDSDIQLCLDTGHHAYAGGDPVTFIERHRSRIAYLHIKNCNENVRRQKELSDWSLAEAVKNNIFCEPEYGSIDMVELMDVLAKNDFSGWAIVEQDMYPVPFDKPLPIARRTKQYLDGIGMKTPAR</sequence>
<gene>
    <name evidence="2" type="ORF">ACFQ4A_12330</name>
</gene>
<dbReference type="EMBL" id="JBHTNH010000026">
    <property type="protein sequence ID" value="MFD1362445.1"/>
    <property type="molecule type" value="Genomic_DNA"/>
</dbReference>
<proteinExistence type="predicted"/>
<dbReference type="SUPFAM" id="SSF51658">
    <property type="entry name" value="Xylose isomerase-like"/>
    <property type="match status" value="1"/>
</dbReference>
<dbReference type="InterPro" id="IPR013022">
    <property type="entry name" value="Xyl_isomerase-like_TIM-brl"/>
</dbReference>
<dbReference type="GO" id="GO:0016853">
    <property type="term" value="F:isomerase activity"/>
    <property type="evidence" value="ECO:0007669"/>
    <property type="project" value="UniProtKB-KW"/>
</dbReference>
<dbReference type="PANTHER" id="PTHR12110:SF41">
    <property type="entry name" value="INOSOSE DEHYDRATASE"/>
    <property type="match status" value="1"/>
</dbReference>
<evidence type="ECO:0000313" key="2">
    <source>
        <dbReference type="EMBL" id="MFD1362445.1"/>
    </source>
</evidence>
<dbReference type="Pfam" id="PF01261">
    <property type="entry name" value="AP_endonuc_2"/>
    <property type="match status" value="1"/>
</dbReference>
<accession>A0ABW3ZVL2</accession>
<dbReference type="Proteomes" id="UP001597178">
    <property type="component" value="Unassembled WGS sequence"/>
</dbReference>
<dbReference type="InterPro" id="IPR050312">
    <property type="entry name" value="IolE/XylAMocC-like"/>
</dbReference>
<dbReference type="InterPro" id="IPR036237">
    <property type="entry name" value="Xyl_isomerase-like_sf"/>
</dbReference>
<evidence type="ECO:0000259" key="1">
    <source>
        <dbReference type="Pfam" id="PF01261"/>
    </source>
</evidence>
<organism evidence="2 3">
    <name type="scientific">Lentibacillus salinarum</name>
    <dbReference type="NCBI Taxonomy" id="446820"/>
    <lineage>
        <taxon>Bacteria</taxon>
        <taxon>Bacillati</taxon>
        <taxon>Bacillota</taxon>
        <taxon>Bacilli</taxon>
        <taxon>Bacillales</taxon>
        <taxon>Bacillaceae</taxon>
        <taxon>Lentibacillus</taxon>
    </lineage>
</organism>
<dbReference type="RefSeq" id="WP_382401001.1">
    <property type="nucleotide sequence ID" value="NZ_JBHTNH010000026.1"/>
</dbReference>
<comment type="caution">
    <text evidence="2">The sequence shown here is derived from an EMBL/GenBank/DDBJ whole genome shotgun (WGS) entry which is preliminary data.</text>
</comment>
<keyword evidence="3" id="KW-1185">Reference proteome</keyword>